<dbReference type="SUPFAM" id="SSF103481">
    <property type="entry name" value="Multidrug resistance efflux transporter EmrE"/>
    <property type="match status" value="1"/>
</dbReference>
<protein>
    <recommendedName>
        <fullName evidence="2">EamA domain-containing protein</fullName>
    </recommendedName>
</protein>
<comment type="caution">
    <text evidence="3">The sequence shown here is derived from an EMBL/GenBank/DDBJ whole genome shotgun (WGS) entry which is preliminary data.</text>
</comment>
<organism evidence="3 4">
    <name type="scientific">Candidatus Roizmanbacteria bacterium CG22_combo_CG10-13_8_21_14_all_35_9</name>
    <dbReference type="NCBI Taxonomy" id="1974861"/>
    <lineage>
        <taxon>Bacteria</taxon>
        <taxon>Candidatus Roizmaniibacteriota</taxon>
    </lineage>
</organism>
<accession>A0A2H0C067</accession>
<feature type="domain" description="EamA" evidence="2">
    <location>
        <begin position="2"/>
        <end position="107"/>
    </location>
</feature>
<gene>
    <name evidence="3" type="ORF">COW98_02680</name>
</gene>
<dbReference type="InterPro" id="IPR000620">
    <property type="entry name" value="EamA_dom"/>
</dbReference>
<dbReference type="InterPro" id="IPR037185">
    <property type="entry name" value="EmrE-like"/>
</dbReference>
<proteinExistence type="predicted"/>
<dbReference type="Proteomes" id="UP000231021">
    <property type="component" value="Unassembled WGS sequence"/>
</dbReference>
<evidence type="ECO:0000313" key="4">
    <source>
        <dbReference type="Proteomes" id="UP000231021"/>
    </source>
</evidence>
<feature type="transmembrane region" description="Helical" evidence="1">
    <location>
        <begin position="90"/>
        <end position="111"/>
    </location>
</feature>
<dbReference type="AlphaFoldDB" id="A0A2H0C067"/>
<evidence type="ECO:0000256" key="1">
    <source>
        <dbReference type="SAM" id="Phobius"/>
    </source>
</evidence>
<dbReference type="GO" id="GO:0016020">
    <property type="term" value="C:membrane"/>
    <property type="evidence" value="ECO:0007669"/>
    <property type="project" value="InterPro"/>
</dbReference>
<evidence type="ECO:0000313" key="3">
    <source>
        <dbReference type="EMBL" id="PIP62700.1"/>
    </source>
</evidence>
<keyword evidence="1" id="KW-0812">Transmembrane</keyword>
<name>A0A2H0C067_9BACT</name>
<feature type="transmembrane region" description="Helical" evidence="1">
    <location>
        <begin position="31"/>
        <end position="48"/>
    </location>
</feature>
<sequence>MNWLIFALISVIALSISNVLQRVLMKDDKSDAFFCAAIISLFALWRGFIMPPITRLPLNFFLLTVLYGSGTVFIYKALQYIEASEATILTASRSIITILSALIFLHVFLFLKPK</sequence>
<evidence type="ECO:0000259" key="2">
    <source>
        <dbReference type="Pfam" id="PF00892"/>
    </source>
</evidence>
<keyword evidence="1" id="KW-0472">Membrane</keyword>
<keyword evidence="1" id="KW-1133">Transmembrane helix</keyword>
<reference evidence="3 4" key="1">
    <citation type="submission" date="2017-09" db="EMBL/GenBank/DDBJ databases">
        <title>Depth-based differentiation of microbial function through sediment-hosted aquifers and enrichment of novel symbionts in the deep terrestrial subsurface.</title>
        <authorList>
            <person name="Probst A.J."/>
            <person name="Ladd B."/>
            <person name="Jarett J.K."/>
            <person name="Geller-Mcgrath D.E."/>
            <person name="Sieber C.M."/>
            <person name="Emerson J.B."/>
            <person name="Anantharaman K."/>
            <person name="Thomas B.C."/>
            <person name="Malmstrom R."/>
            <person name="Stieglmeier M."/>
            <person name="Klingl A."/>
            <person name="Woyke T."/>
            <person name="Ryan C.M."/>
            <person name="Banfield J.F."/>
        </authorList>
    </citation>
    <scope>NUCLEOTIDE SEQUENCE [LARGE SCALE GENOMIC DNA]</scope>
    <source>
        <strain evidence="3">CG22_combo_CG10-13_8_21_14_all_35_9</strain>
    </source>
</reference>
<feature type="transmembrane region" description="Helical" evidence="1">
    <location>
        <begin position="60"/>
        <end position="78"/>
    </location>
</feature>
<dbReference type="EMBL" id="PCTB01000052">
    <property type="protein sequence ID" value="PIP62700.1"/>
    <property type="molecule type" value="Genomic_DNA"/>
</dbReference>
<dbReference type="Pfam" id="PF00892">
    <property type="entry name" value="EamA"/>
    <property type="match status" value="1"/>
</dbReference>